<dbReference type="NCBIfam" id="TIGR00756">
    <property type="entry name" value="PPR"/>
    <property type="match status" value="9"/>
</dbReference>
<feature type="compositionally biased region" description="Polar residues" evidence="3">
    <location>
        <begin position="621"/>
        <end position="631"/>
    </location>
</feature>
<feature type="compositionally biased region" description="Acidic residues" evidence="3">
    <location>
        <begin position="606"/>
        <end position="617"/>
    </location>
</feature>
<dbReference type="Gene3D" id="1.25.40.10">
    <property type="entry name" value="Tetratricopeptide repeat domain"/>
    <property type="match status" value="4"/>
</dbReference>
<gene>
    <name evidence="4" type="ORF">RHSIM_Rhsim02G0208100</name>
</gene>
<organism evidence="4 5">
    <name type="scientific">Rhododendron simsii</name>
    <name type="common">Sims's rhododendron</name>
    <dbReference type="NCBI Taxonomy" id="118357"/>
    <lineage>
        <taxon>Eukaryota</taxon>
        <taxon>Viridiplantae</taxon>
        <taxon>Streptophyta</taxon>
        <taxon>Embryophyta</taxon>
        <taxon>Tracheophyta</taxon>
        <taxon>Spermatophyta</taxon>
        <taxon>Magnoliopsida</taxon>
        <taxon>eudicotyledons</taxon>
        <taxon>Gunneridae</taxon>
        <taxon>Pentapetalae</taxon>
        <taxon>asterids</taxon>
        <taxon>Ericales</taxon>
        <taxon>Ericaceae</taxon>
        <taxon>Ericoideae</taxon>
        <taxon>Rhodoreae</taxon>
        <taxon>Rhododendron</taxon>
    </lineage>
</organism>
<dbReference type="PROSITE" id="PS51375">
    <property type="entry name" value="PPR"/>
    <property type="match status" value="4"/>
</dbReference>
<dbReference type="EMBL" id="WJXA01000002">
    <property type="protein sequence ID" value="KAF7149953.1"/>
    <property type="molecule type" value="Genomic_DNA"/>
</dbReference>
<comment type="caution">
    <text evidence="4">The sequence shown here is derived from an EMBL/GenBank/DDBJ whole genome shotgun (WGS) entry which is preliminary data.</text>
</comment>
<dbReference type="GO" id="GO:0009451">
    <property type="term" value="P:RNA modification"/>
    <property type="evidence" value="ECO:0007669"/>
    <property type="project" value="InterPro"/>
</dbReference>
<dbReference type="FunFam" id="1.25.40.10:FF:000090">
    <property type="entry name" value="Pentatricopeptide repeat-containing protein, chloroplastic"/>
    <property type="match status" value="1"/>
</dbReference>
<dbReference type="PANTHER" id="PTHR47926">
    <property type="entry name" value="PENTATRICOPEPTIDE REPEAT-CONTAINING PROTEIN"/>
    <property type="match status" value="1"/>
</dbReference>
<feature type="compositionally biased region" description="Basic and acidic residues" evidence="3">
    <location>
        <begin position="557"/>
        <end position="568"/>
    </location>
</feature>
<dbReference type="InterPro" id="IPR011990">
    <property type="entry name" value="TPR-like_helical_dom_sf"/>
</dbReference>
<evidence type="ECO:0000256" key="3">
    <source>
        <dbReference type="SAM" id="MobiDB-lite"/>
    </source>
</evidence>
<feature type="region of interest" description="Disordered" evidence="3">
    <location>
        <begin position="538"/>
        <end position="631"/>
    </location>
</feature>
<feature type="repeat" description="PPR" evidence="2">
    <location>
        <begin position="101"/>
        <end position="135"/>
    </location>
</feature>
<reference evidence="4" key="1">
    <citation type="submission" date="2019-11" db="EMBL/GenBank/DDBJ databases">
        <authorList>
            <person name="Liu Y."/>
            <person name="Hou J."/>
            <person name="Li T.-Q."/>
            <person name="Guan C.-H."/>
            <person name="Wu X."/>
            <person name="Wu H.-Z."/>
            <person name="Ling F."/>
            <person name="Zhang R."/>
            <person name="Shi X.-G."/>
            <person name="Ren J.-P."/>
            <person name="Chen E.-F."/>
            <person name="Sun J.-M."/>
        </authorList>
    </citation>
    <scope>NUCLEOTIDE SEQUENCE</scope>
    <source>
        <strain evidence="4">Adult_tree_wgs_1</strain>
        <tissue evidence="4">Leaves</tissue>
    </source>
</reference>
<keyword evidence="1" id="KW-0677">Repeat</keyword>
<protein>
    <recommendedName>
        <fullName evidence="6">Pentatricopeptide repeat-containing protein</fullName>
    </recommendedName>
</protein>
<dbReference type="SUPFAM" id="SSF48452">
    <property type="entry name" value="TPR-like"/>
    <property type="match status" value="2"/>
</dbReference>
<evidence type="ECO:0000313" key="4">
    <source>
        <dbReference type="EMBL" id="KAF7149953.1"/>
    </source>
</evidence>
<feature type="repeat" description="PPR" evidence="2">
    <location>
        <begin position="297"/>
        <end position="331"/>
    </location>
</feature>
<dbReference type="InterPro" id="IPR046960">
    <property type="entry name" value="PPR_At4g14850-like_plant"/>
</dbReference>
<dbReference type="PANTHER" id="PTHR47926:SF545">
    <property type="entry name" value="PENTACOTRIPEPTIDE-REPEAT REGION OF PRORP DOMAIN-CONTAINING PROTEIN"/>
    <property type="match status" value="1"/>
</dbReference>
<dbReference type="Pfam" id="PF01535">
    <property type="entry name" value="PPR"/>
    <property type="match status" value="6"/>
</dbReference>
<dbReference type="GO" id="GO:0003723">
    <property type="term" value="F:RNA binding"/>
    <property type="evidence" value="ECO:0007669"/>
    <property type="project" value="InterPro"/>
</dbReference>
<evidence type="ECO:0000256" key="2">
    <source>
        <dbReference type="PROSITE-ProRule" id="PRU00708"/>
    </source>
</evidence>
<name>A0A834LXI8_RHOSS</name>
<evidence type="ECO:0000256" key="1">
    <source>
        <dbReference type="ARBA" id="ARBA00022737"/>
    </source>
</evidence>
<dbReference type="AlphaFoldDB" id="A0A834LXI8"/>
<dbReference type="OrthoDB" id="185373at2759"/>
<sequence>MDPPTSWDSLRKQACGRIGYKIGGVSIHAQVHKHGFCEVVYVQTALVDFYSKVGCVEIARKVFDEMLEKNVVSWNSILSGYLKSGNLAVARSMFDEMPEKDVISWNSMVSGYGREGDMEQACALFRQMPERNVASWNAMISGYLDSGKVELARSFFDAMPRRNNVSLITMISGYSKCGDVESAMDLFDQMDEKDLLLYNAMIACYAQNSRSKEALQLFNKMIQPNVNIQPDKMTFASVLSACSQLGDMTSGSWIESYMKQLGIQIDDHLATALIDLYAKCGSIDKAYKLFQLLQKKDLVSYSAMILGCGLNGRAKDAITLFEQMMEARISPNLITVTGILTAYNHFGLVEEGYKCFNLMQKHYELVLSVDHYGIMVDMLGRAGRLEEAYELIKSMPMQPHAGVWGALLLACSVHSNLKIGEIAAKHCFKLEPDVSGYRSLLSSIYASVGRWDDAKSLREGLQEKIPAPEEISVAVCDDNPDRVEMAQLYNKMCKVVGENKDSMVENLANEPAGFQERKNLIPLETICNGINQILSPAQQNCSSSQERKPNADSQLEEPNKIAGDDQKPCPEATTDFKVPTIKSGYRTDSCPPRSEAPSSPTNGAGDDLEMEEKEEDACSSADGSTNESTGK</sequence>
<feature type="repeat" description="PPR" evidence="2">
    <location>
        <begin position="70"/>
        <end position="100"/>
    </location>
</feature>
<keyword evidence="5" id="KW-1185">Reference proteome</keyword>
<accession>A0A834LXI8</accession>
<dbReference type="Proteomes" id="UP000626092">
    <property type="component" value="Unassembled WGS sequence"/>
</dbReference>
<dbReference type="FunFam" id="1.25.40.10:FF:001358">
    <property type="entry name" value="Pentatricopeptide repeat-containing protein isoform A"/>
    <property type="match status" value="1"/>
</dbReference>
<dbReference type="Pfam" id="PF13041">
    <property type="entry name" value="PPR_2"/>
    <property type="match status" value="2"/>
</dbReference>
<feature type="repeat" description="PPR" evidence="2">
    <location>
        <begin position="163"/>
        <end position="197"/>
    </location>
</feature>
<evidence type="ECO:0000313" key="5">
    <source>
        <dbReference type="Proteomes" id="UP000626092"/>
    </source>
</evidence>
<dbReference type="InterPro" id="IPR002885">
    <property type="entry name" value="PPR_rpt"/>
</dbReference>
<evidence type="ECO:0008006" key="6">
    <source>
        <dbReference type="Google" id="ProtNLM"/>
    </source>
</evidence>
<proteinExistence type="predicted"/>